<dbReference type="RefSeq" id="WP_118200161.1">
    <property type="nucleotide sequence ID" value="NZ_QRIF01000007.1"/>
</dbReference>
<dbReference type="AlphaFoldDB" id="A0A414UNX3"/>
<accession>A0A414UNX3</accession>
<evidence type="ECO:0000313" key="3">
    <source>
        <dbReference type="Proteomes" id="UP000286501"/>
    </source>
</evidence>
<dbReference type="Proteomes" id="UP000286501">
    <property type="component" value="Unassembled WGS sequence"/>
</dbReference>
<gene>
    <name evidence="2" type="ORF">DW250_01865</name>
</gene>
<proteinExistence type="predicted"/>
<feature type="coiled-coil region" evidence="1">
    <location>
        <begin position="39"/>
        <end position="66"/>
    </location>
</feature>
<reference evidence="2 3" key="1">
    <citation type="submission" date="2018-08" db="EMBL/GenBank/DDBJ databases">
        <title>A genome reference for cultivated species of the human gut microbiota.</title>
        <authorList>
            <person name="Zou Y."/>
            <person name="Xue W."/>
            <person name="Luo G."/>
        </authorList>
    </citation>
    <scope>NUCLEOTIDE SEQUENCE [LARGE SCALE GENOMIC DNA]</scope>
    <source>
        <strain evidence="2 3">AM22-1</strain>
    </source>
</reference>
<comment type="caution">
    <text evidence="2">The sequence shown here is derived from an EMBL/GenBank/DDBJ whole genome shotgun (WGS) entry which is preliminary data.</text>
</comment>
<dbReference type="EMBL" id="QRIN01000005">
    <property type="protein sequence ID" value="RHG68770.1"/>
    <property type="molecule type" value="Genomic_DNA"/>
</dbReference>
<evidence type="ECO:0000256" key="1">
    <source>
        <dbReference type="SAM" id="Coils"/>
    </source>
</evidence>
<keyword evidence="1" id="KW-0175">Coiled coil</keyword>
<sequence length="114" mass="13111">MITKENCKKLENGKVMMDFAVFQELANAKIESLKAGISNNELQIEINNLKMEINEYKWQIKQLITEIVKASDMENNEFYKDNAMPIPLYPEIPEKRTMEGKCIVKPIGGRTDGE</sequence>
<protein>
    <submittedName>
        <fullName evidence="2">Uncharacterized protein</fullName>
    </submittedName>
</protein>
<organism evidence="2 3">
    <name type="scientific">Segatella copri</name>
    <dbReference type="NCBI Taxonomy" id="165179"/>
    <lineage>
        <taxon>Bacteria</taxon>
        <taxon>Pseudomonadati</taxon>
        <taxon>Bacteroidota</taxon>
        <taxon>Bacteroidia</taxon>
        <taxon>Bacteroidales</taxon>
        <taxon>Prevotellaceae</taxon>
        <taxon>Segatella</taxon>
    </lineage>
</organism>
<name>A0A414UNX3_9BACT</name>
<evidence type="ECO:0000313" key="2">
    <source>
        <dbReference type="EMBL" id="RHG68770.1"/>
    </source>
</evidence>